<reference evidence="1 2" key="1">
    <citation type="submission" date="2018-08" db="EMBL/GenBank/DDBJ databases">
        <title>Chitinophaga sp. K20C18050901, a novel bacterium isolated from forest soil.</title>
        <authorList>
            <person name="Wang C."/>
        </authorList>
    </citation>
    <scope>NUCLEOTIDE SEQUENCE [LARGE SCALE GENOMIC DNA]</scope>
    <source>
        <strain evidence="1 2">K20C18050901</strain>
    </source>
</reference>
<dbReference type="RefSeq" id="WP_116852232.1">
    <property type="nucleotide sequence ID" value="NZ_QTJV01000001.1"/>
</dbReference>
<dbReference type="EMBL" id="QTJV01000001">
    <property type="protein sequence ID" value="RFM36912.1"/>
    <property type="molecule type" value="Genomic_DNA"/>
</dbReference>
<evidence type="ECO:0000313" key="1">
    <source>
        <dbReference type="EMBL" id="RFM36912.1"/>
    </source>
</evidence>
<proteinExistence type="predicted"/>
<gene>
    <name evidence="1" type="ORF">DXN04_05295</name>
</gene>
<keyword evidence="2" id="KW-1185">Reference proteome</keyword>
<protein>
    <submittedName>
        <fullName evidence="1">Uncharacterized protein</fullName>
    </submittedName>
</protein>
<dbReference type="OrthoDB" id="677312at2"/>
<comment type="caution">
    <text evidence="1">The sequence shown here is derived from an EMBL/GenBank/DDBJ whole genome shotgun (WGS) entry which is preliminary data.</text>
</comment>
<dbReference type="AlphaFoldDB" id="A0A3E1P9Q0"/>
<name>A0A3E1P9Q0_9BACT</name>
<sequence>MNKQKLFTLTLQHQENNWFKTLHVRIVTKGSKPSTIRFILLLMFHYRHIPKYSNFNITINCSNYNNYPFPSFDKSSLN</sequence>
<organism evidence="1 2">
    <name type="scientific">Chitinophaga silvisoli</name>
    <dbReference type="NCBI Taxonomy" id="2291814"/>
    <lineage>
        <taxon>Bacteria</taxon>
        <taxon>Pseudomonadati</taxon>
        <taxon>Bacteroidota</taxon>
        <taxon>Chitinophagia</taxon>
        <taxon>Chitinophagales</taxon>
        <taxon>Chitinophagaceae</taxon>
        <taxon>Chitinophaga</taxon>
    </lineage>
</organism>
<dbReference type="Proteomes" id="UP000261174">
    <property type="component" value="Unassembled WGS sequence"/>
</dbReference>
<accession>A0A3E1P9Q0</accession>
<evidence type="ECO:0000313" key="2">
    <source>
        <dbReference type="Proteomes" id="UP000261174"/>
    </source>
</evidence>